<dbReference type="PANTHER" id="PTHR31904">
    <property type="entry name" value="BYPASS OF STOP CODON PROTEIN 5-RELATED"/>
    <property type="match status" value="1"/>
</dbReference>
<dbReference type="KEGG" id="lel:PVL30_003006"/>
<dbReference type="Pfam" id="PF04426">
    <property type="entry name" value="Bul1_C"/>
    <property type="match status" value="1"/>
</dbReference>
<dbReference type="InParanoid" id="A5E1M9"/>
<organism evidence="4 5">
    <name type="scientific">Lodderomyces elongisporus (strain ATCC 11503 / CBS 2605 / JCM 1781 / NBRC 1676 / NRRL YB-4239)</name>
    <name type="common">Yeast</name>
    <name type="synonym">Saccharomyces elongisporus</name>
    <dbReference type="NCBI Taxonomy" id="379508"/>
    <lineage>
        <taxon>Eukaryota</taxon>
        <taxon>Fungi</taxon>
        <taxon>Dikarya</taxon>
        <taxon>Ascomycota</taxon>
        <taxon>Saccharomycotina</taxon>
        <taxon>Pichiomycetes</taxon>
        <taxon>Debaryomycetaceae</taxon>
        <taxon>Candida/Lodderomyces clade</taxon>
        <taxon>Lodderomyces</taxon>
    </lineage>
</organism>
<evidence type="ECO:0000313" key="4">
    <source>
        <dbReference type="EMBL" id="EDK45337.1"/>
    </source>
</evidence>
<dbReference type="EMBL" id="CH981527">
    <property type="protein sequence ID" value="EDK45337.1"/>
    <property type="molecule type" value="Genomic_DNA"/>
</dbReference>
<feature type="domain" description="Bul1 N-terminal" evidence="2">
    <location>
        <begin position="6"/>
        <end position="474"/>
    </location>
</feature>
<reference evidence="4 5" key="1">
    <citation type="journal article" date="2009" name="Nature">
        <title>Evolution of pathogenicity and sexual reproduction in eight Candida genomes.</title>
        <authorList>
            <person name="Butler G."/>
            <person name="Rasmussen M.D."/>
            <person name="Lin M.F."/>
            <person name="Santos M.A."/>
            <person name="Sakthikumar S."/>
            <person name="Munro C.A."/>
            <person name="Rheinbay E."/>
            <person name="Grabherr M."/>
            <person name="Forche A."/>
            <person name="Reedy J.L."/>
            <person name="Agrafioti I."/>
            <person name="Arnaud M.B."/>
            <person name="Bates S."/>
            <person name="Brown A.J."/>
            <person name="Brunke S."/>
            <person name="Costanzo M.C."/>
            <person name="Fitzpatrick D.A."/>
            <person name="de Groot P.W."/>
            <person name="Harris D."/>
            <person name="Hoyer L.L."/>
            <person name="Hube B."/>
            <person name="Klis F.M."/>
            <person name="Kodira C."/>
            <person name="Lennard N."/>
            <person name="Logue M.E."/>
            <person name="Martin R."/>
            <person name="Neiman A.M."/>
            <person name="Nikolaou E."/>
            <person name="Quail M.A."/>
            <person name="Quinn J."/>
            <person name="Santos M.C."/>
            <person name="Schmitzberger F.F."/>
            <person name="Sherlock G."/>
            <person name="Shah P."/>
            <person name="Silverstein K.A."/>
            <person name="Skrzypek M.S."/>
            <person name="Soll D."/>
            <person name="Staggs R."/>
            <person name="Stansfield I."/>
            <person name="Stumpf M.P."/>
            <person name="Sudbery P.E."/>
            <person name="Srikantha T."/>
            <person name="Zeng Q."/>
            <person name="Berman J."/>
            <person name="Berriman M."/>
            <person name="Heitman J."/>
            <person name="Gow N.A."/>
            <person name="Lorenz M.C."/>
            <person name="Birren B.W."/>
            <person name="Kellis M."/>
            <person name="Cuomo C.A."/>
        </authorList>
    </citation>
    <scope>NUCLEOTIDE SEQUENCE [LARGE SCALE GENOMIC DNA]</scope>
    <source>
        <strain evidence="5">ATCC 11503 / BCRC 21390 / CBS 2605 / JCM 1781 / NBRC 1676 / NRRL YB-4239</strain>
    </source>
</reference>
<dbReference type="PANTHER" id="PTHR31904:SF1">
    <property type="entry name" value="BYPASS OF STOP CODON PROTEIN 5-RELATED"/>
    <property type="match status" value="1"/>
</dbReference>
<dbReference type="InterPro" id="IPR022794">
    <property type="entry name" value="Bul1_C"/>
</dbReference>
<accession>A5E1M9</accession>
<proteinExistence type="predicted"/>
<dbReference type="Pfam" id="PF04425">
    <property type="entry name" value="Bul1_N"/>
    <property type="match status" value="1"/>
</dbReference>
<feature type="region of interest" description="Disordered" evidence="1">
    <location>
        <begin position="39"/>
        <end position="117"/>
    </location>
</feature>
<dbReference type="AlphaFoldDB" id="A5E1M9"/>
<dbReference type="OrthoDB" id="4007955at2759"/>
<evidence type="ECO:0000259" key="2">
    <source>
        <dbReference type="Pfam" id="PF04425"/>
    </source>
</evidence>
<dbReference type="eggNOG" id="ENOG502QSAC">
    <property type="taxonomic scope" value="Eukaryota"/>
</dbReference>
<dbReference type="VEuPathDB" id="FungiDB:LELG_03516"/>
<dbReference type="STRING" id="379508.A5E1M9"/>
<dbReference type="OMA" id="AINIEIH"/>
<evidence type="ECO:0000256" key="1">
    <source>
        <dbReference type="SAM" id="MobiDB-lite"/>
    </source>
</evidence>
<sequence length="785" mass="89716">MTPKAKETNSDIFDERLGTILPSYSMYASTLGLDASVAESGQDQDVPPPNYDSTSVPTAPTALTTMPSTPTSLTSPTTPAYSNGLMLTPNLSHSSLPNSQSTSPVLRPQSPERGNSNSLVPVLLAPALGRSGTPLIVTDQYSWKETILDNAHRIPNLTFEDHEISRSVVIKIYYTKDIGEIGKEPEIIDPSLYEFKQGDLLNGFITIQNTSDKRIPFDMFYLLFEGNFMVANSADAKDTVPKKIHRFLEMFDFSGSWNTGYINRLKSETRSVHYGADDNPRDPRDGSYLFFVPKREILPNRIYKRFFSFRIPRNLLDTVCNEHNLSRHMELPPTLGLSRWETAHCPEKERTRLRDFSILNSSISYGAMARFIGRKLKWEKEFGKFKVPKTRFNAKLVNPIGDEYVILKELTNFVRVVAESNSPSELEKLMKKVENKLLYDNLIKQADEKIELGHRLIKALKNTKAEFNFQAGQEMTQEEIDLAKVRQSYKREVDTARSSKSGIFSNKDTEYYEMFVPIIKKHLTGAKNMGVLQVKTPKIEYHISYIPPPNFREDVDLNLARDWNLSIPIEMVVTSRSLTEKSFKPPTIKEFNAEFVVHTISSMNYPIGLEFNHDLVYNKVPHNYKEYEDKDTFKKNIVQPIKKQLEELHTISHVLGSERFRMNKQLLHDLTSISELEEKVMKLSVLNCKVNGKNFKNENLPWVIKKEPQLNTITAKASFDFNVNFEKLTLKGSSSNPETKSFNTMSLVPNFQACYMCRFYHINIKIHLSGGDCARLKVPVFIDKT</sequence>
<dbReference type="InterPro" id="IPR007519">
    <property type="entry name" value="Bul1_N"/>
</dbReference>
<protein>
    <recommendedName>
        <fullName evidence="6">Bul1 N-terminal domain-containing protein</fullName>
    </recommendedName>
</protein>
<dbReference type="Proteomes" id="UP000001996">
    <property type="component" value="Unassembled WGS sequence"/>
</dbReference>
<evidence type="ECO:0008006" key="6">
    <source>
        <dbReference type="Google" id="ProtNLM"/>
    </source>
</evidence>
<feature type="domain" description="Bul1 C-terminal" evidence="3">
    <location>
        <begin position="567"/>
        <end position="784"/>
    </location>
</feature>
<feature type="compositionally biased region" description="Polar residues" evidence="1">
    <location>
        <begin position="89"/>
        <end position="104"/>
    </location>
</feature>
<keyword evidence="5" id="KW-1185">Reference proteome</keyword>
<name>A5E1M9_LODEL</name>
<evidence type="ECO:0000259" key="3">
    <source>
        <dbReference type="Pfam" id="PF04426"/>
    </source>
</evidence>
<evidence type="ECO:0000313" key="5">
    <source>
        <dbReference type="Proteomes" id="UP000001996"/>
    </source>
</evidence>
<dbReference type="InterPro" id="IPR039634">
    <property type="entry name" value="Bul1-like"/>
</dbReference>
<gene>
    <name evidence="4" type="ORF">LELG_03516</name>
</gene>
<feature type="compositionally biased region" description="Low complexity" evidence="1">
    <location>
        <begin position="57"/>
        <end position="80"/>
    </location>
</feature>
<dbReference type="GeneID" id="5232347"/>
<dbReference type="HOGENOM" id="CLU_022027_0_0_1"/>